<accession>A0ACA9P7P2</accession>
<sequence length="306" mass="36217">MSQSDSNQNDVPKLKSYDPNLLFDSTTSLSKHKFFEFQFEEMNKIEANSKLVHDRNDSNFSKATNFKDKILHGSIYGVRQQHDYVIDTYVMAPIYYTETIKYNSIDISVRWSRRIQNLPKLNYGTTIQKKNPITKYFCEQCNYFHKKKQCKKKQVPYYCEKYDDFRVQKKYDKCANFLMEPEDFDETLLDSSSKSSYGSDQTYYEPDTKDFVIRDRFKYIHSQNGIILEDSQLYFSDNELMIDDSSSSNTYSLRLKENIIIESILNKFKLRRYTKRRRVEESAASSPSPDIVPEPDNIEEEGTLEN</sequence>
<protein>
    <submittedName>
        <fullName evidence="1">27719_t:CDS:1</fullName>
    </submittedName>
</protein>
<proteinExistence type="predicted"/>
<evidence type="ECO:0000313" key="2">
    <source>
        <dbReference type="Proteomes" id="UP000789920"/>
    </source>
</evidence>
<keyword evidence="2" id="KW-1185">Reference proteome</keyword>
<gene>
    <name evidence="1" type="ORF">RPERSI_LOCUS9439</name>
</gene>
<reference evidence="1" key="1">
    <citation type="submission" date="2021-06" db="EMBL/GenBank/DDBJ databases">
        <authorList>
            <person name="Kallberg Y."/>
            <person name="Tangrot J."/>
            <person name="Rosling A."/>
        </authorList>
    </citation>
    <scope>NUCLEOTIDE SEQUENCE</scope>
    <source>
        <strain evidence="1">MA461A</strain>
    </source>
</reference>
<evidence type="ECO:0000313" key="1">
    <source>
        <dbReference type="EMBL" id="CAG8688848.1"/>
    </source>
</evidence>
<name>A0ACA9P7P2_9GLOM</name>
<dbReference type="Proteomes" id="UP000789920">
    <property type="component" value="Unassembled WGS sequence"/>
</dbReference>
<organism evidence="1 2">
    <name type="scientific">Racocetra persica</name>
    <dbReference type="NCBI Taxonomy" id="160502"/>
    <lineage>
        <taxon>Eukaryota</taxon>
        <taxon>Fungi</taxon>
        <taxon>Fungi incertae sedis</taxon>
        <taxon>Mucoromycota</taxon>
        <taxon>Glomeromycotina</taxon>
        <taxon>Glomeromycetes</taxon>
        <taxon>Diversisporales</taxon>
        <taxon>Gigasporaceae</taxon>
        <taxon>Racocetra</taxon>
    </lineage>
</organism>
<dbReference type="EMBL" id="CAJVQC010017866">
    <property type="protein sequence ID" value="CAG8688848.1"/>
    <property type="molecule type" value="Genomic_DNA"/>
</dbReference>
<comment type="caution">
    <text evidence="1">The sequence shown here is derived from an EMBL/GenBank/DDBJ whole genome shotgun (WGS) entry which is preliminary data.</text>
</comment>